<proteinExistence type="predicted"/>
<name>A0ABW1G2Q3_9ACTN</name>
<dbReference type="RefSeq" id="WP_380583230.1">
    <property type="nucleotide sequence ID" value="NZ_JBHSQJ010000051.1"/>
</dbReference>
<dbReference type="EMBL" id="JBHSQJ010000051">
    <property type="protein sequence ID" value="MFC5908230.1"/>
    <property type="molecule type" value="Genomic_DNA"/>
</dbReference>
<feature type="transmembrane region" description="Helical" evidence="1">
    <location>
        <begin position="143"/>
        <end position="164"/>
    </location>
</feature>
<keyword evidence="3" id="KW-1185">Reference proteome</keyword>
<protein>
    <submittedName>
        <fullName evidence="2">ABC transporter permease subunit</fullName>
    </submittedName>
</protein>
<feature type="transmembrane region" description="Helical" evidence="1">
    <location>
        <begin position="211"/>
        <end position="229"/>
    </location>
</feature>
<keyword evidence="1" id="KW-1133">Transmembrane helix</keyword>
<evidence type="ECO:0000313" key="2">
    <source>
        <dbReference type="EMBL" id="MFC5908230.1"/>
    </source>
</evidence>
<dbReference type="Proteomes" id="UP001596174">
    <property type="component" value="Unassembled WGS sequence"/>
</dbReference>
<keyword evidence="1" id="KW-0812">Transmembrane</keyword>
<evidence type="ECO:0000313" key="3">
    <source>
        <dbReference type="Proteomes" id="UP001596174"/>
    </source>
</evidence>
<evidence type="ECO:0000256" key="1">
    <source>
        <dbReference type="SAM" id="Phobius"/>
    </source>
</evidence>
<feature type="transmembrane region" description="Helical" evidence="1">
    <location>
        <begin position="51"/>
        <end position="70"/>
    </location>
</feature>
<feature type="transmembrane region" description="Helical" evidence="1">
    <location>
        <begin position="271"/>
        <end position="291"/>
    </location>
</feature>
<feature type="transmembrane region" description="Helical" evidence="1">
    <location>
        <begin position="184"/>
        <end position="204"/>
    </location>
</feature>
<organism evidence="2 3">
    <name type="scientific">Streptacidiphilus monticola</name>
    <dbReference type="NCBI Taxonomy" id="2161674"/>
    <lineage>
        <taxon>Bacteria</taxon>
        <taxon>Bacillati</taxon>
        <taxon>Actinomycetota</taxon>
        <taxon>Actinomycetes</taxon>
        <taxon>Kitasatosporales</taxon>
        <taxon>Streptomycetaceae</taxon>
        <taxon>Streptacidiphilus</taxon>
    </lineage>
</organism>
<keyword evidence="1" id="KW-0472">Membrane</keyword>
<feature type="transmembrane region" description="Helical" evidence="1">
    <location>
        <begin position="102"/>
        <end position="122"/>
    </location>
</feature>
<comment type="caution">
    <text evidence="2">The sequence shown here is derived from an EMBL/GenBank/DDBJ whole genome shotgun (WGS) entry which is preliminary data.</text>
</comment>
<accession>A0ABW1G2Q3</accession>
<sequence length="296" mass="31142">MSTGTTDSGAAGTSAARTAAATAQAGEVRSGFGDLLAAEWLKLRSLRSMRWGVPLGGLALVALNADAAFADYRNWPHYDLGMRQVFRPEGSWRDAFTNNTGIALLLVCGVLGALAVVGEYASGSIRSSFAAVPARRSVIAAKTAVVAGTMLVFGALVTPASFWLTQAILSGRHAGLPWGYSGTTRGLLADTLLAPVSALVGLGLAVLIRHAAATVVAVVTVLLLVPNFLSDNHYWTALLYNATPFRAWQFLAPLDVPGFRSGRPFPADAAGSWWVLALWPLVAVVLSLVVIDRRDV</sequence>
<reference evidence="3" key="1">
    <citation type="journal article" date="2019" name="Int. J. Syst. Evol. Microbiol.">
        <title>The Global Catalogue of Microorganisms (GCM) 10K type strain sequencing project: providing services to taxonomists for standard genome sequencing and annotation.</title>
        <authorList>
            <consortium name="The Broad Institute Genomics Platform"/>
            <consortium name="The Broad Institute Genome Sequencing Center for Infectious Disease"/>
            <person name="Wu L."/>
            <person name="Ma J."/>
        </authorList>
    </citation>
    <scope>NUCLEOTIDE SEQUENCE [LARGE SCALE GENOMIC DNA]</scope>
    <source>
        <strain evidence="3">JCM 4816</strain>
    </source>
</reference>
<gene>
    <name evidence="2" type="ORF">ACFP3V_13530</name>
</gene>